<evidence type="ECO:0000313" key="2">
    <source>
        <dbReference type="EMBL" id="APE95520.1"/>
    </source>
</evidence>
<dbReference type="KEGG" id="halh:HTSR_1036"/>
<proteinExistence type="predicted"/>
<evidence type="ECO:0000313" key="3">
    <source>
        <dbReference type="Proteomes" id="UP000185608"/>
    </source>
</evidence>
<gene>
    <name evidence="2" type="ORF">HSR6_1069</name>
    <name evidence="1" type="ORF">HTSR_1036</name>
</gene>
<dbReference type="Pfam" id="PF07747">
    <property type="entry name" value="MTH865"/>
    <property type="match status" value="1"/>
</dbReference>
<dbReference type="RefSeq" id="WP_070364925.1">
    <property type="nucleotide sequence ID" value="NZ_CP016070.1"/>
</dbReference>
<dbReference type="GeneID" id="30417593"/>
<dbReference type="EMBL" id="CP016804">
    <property type="protein sequence ID" value="APE95520.1"/>
    <property type="molecule type" value="Genomic_DNA"/>
</dbReference>
<dbReference type="AlphaFoldDB" id="A0A1D8S4D7"/>
<dbReference type="EMBL" id="CP016070">
    <property type="protein sequence ID" value="AOW80219.1"/>
    <property type="molecule type" value="Genomic_DNA"/>
</dbReference>
<evidence type="ECO:0000313" key="1">
    <source>
        <dbReference type="EMBL" id="AOW80219.1"/>
    </source>
</evidence>
<name>A0A1D8S4D7_9EURY</name>
<dbReference type="Proteomes" id="UP000186165">
    <property type="component" value="Chromosome"/>
</dbReference>
<dbReference type="Gene3D" id="1.10.238.80">
    <property type="entry name" value="MTH865-like"/>
    <property type="match status" value="1"/>
</dbReference>
<dbReference type="InterPro" id="IPR024093">
    <property type="entry name" value="Uncharacterised_MTH865"/>
</dbReference>
<sequence>MSTEAELREEFITAFEDAEYPVTGQMDLVPALPKGPRTKFEAGGVSFSVMELASKLGSHADFPYEDVESLVDDIMDALREEDEI</sequence>
<reference evidence="2" key="3">
    <citation type="journal article" date="2017" name="ISME J.">
        <title>Discovery of anaerobic lithoheterotrophic haloarchaea, ubiquitous in hypersaline habitats.</title>
        <authorList>
            <person name="Sorokin D.Y."/>
            <person name="Messina E."/>
            <person name="Smedile F."/>
            <person name="Roman P."/>
            <person name="Damste J.S.S."/>
            <person name="Ciordia S."/>
            <person name="Mena M.C."/>
            <person name="Ferrer M."/>
            <person name="Golyshin P.N."/>
            <person name="Kublanov I.V."/>
            <person name="Samarov N.I."/>
            <person name="Toshchakov S.V."/>
            <person name="La Cono V."/>
            <person name="Yakimov M.M."/>
        </authorList>
    </citation>
    <scope>NUCLEOTIDE SEQUENCE</scope>
    <source>
        <strain evidence="2">HSR6</strain>
    </source>
</reference>
<evidence type="ECO:0000313" key="4">
    <source>
        <dbReference type="Proteomes" id="UP000186165"/>
    </source>
</evidence>
<dbReference type="OrthoDB" id="335595at2157"/>
<dbReference type="STRING" id="1873524.HSR6_1069"/>
<organism evidence="1 3">
    <name type="scientific">Halodesulfurarchaeum formicicum</name>
    <dbReference type="NCBI Taxonomy" id="1873524"/>
    <lineage>
        <taxon>Archaea</taxon>
        <taxon>Methanobacteriati</taxon>
        <taxon>Methanobacteriota</taxon>
        <taxon>Stenosarchaea group</taxon>
        <taxon>Halobacteria</taxon>
        <taxon>Halobacteriales</taxon>
        <taxon>Halobacteriaceae</taxon>
        <taxon>Halodesulfurarchaeum</taxon>
    </lineage>
</organism>
<accession>A0A1J1ACN1</accession>
<accession>A0A1D8S4D7</accession>
<dbReference type="SUPFAM" id="SSF69025">
    <property type="entry name" value="Hypothetical protein MTH865"/>
    <property type="match status" value="1"/>
</dbReference>
<keyword evidence="4" id="KW-1185">Reference proteome</keyword>
<protein>
    <recommendedName>
        <fullName evidence="5">MTH865-like family protein</fullName>
    </recommendedName>
</protein>
<dbReference type="InterPro" id="IPR036825">
    <property type="entry name" value="MTH865-like_sf"/>
</dbReference>
<dbReference type="Proteomes" id="UP000185608">
    <property type="component" value="Chromosome"/>
</dbReference>
<dbReference type="KEGG" id="hhsr:HSR6_1069"/>
<reference evidence="4" key="2">
    <citation type="submission" date="2016-08" db="EMBL/GenBank/DDBJ databases">
        <title>Discovery of first anaerobic lithoheterotrophic haloarchae widely represented in hypersaline habitats.</title>
        <authorList>
            <person name="Sorokin D.Y."/>
            <person name="Kublanov I.V."/>
            <person name="Roman P."/>
            <person name="Sinninghe Damste J.S."/>
            <person name="Golyshin P.N."/>
            <person name="Rojo D."/>
            <person name="Ciordia S."/>
            <person name="Mena Md.C."/>
            <person name="Ferrer M."/>
            <person name="Smedile F."/>
            <person name="Messina E."/>
            <person name="La Cono V."/>
            <person name="Yakimov M.M."/>
        </authorList>
    </citation>
    <scope>NUCLEOTIDE SEQUENCE [LARGE SCALE GENOMIC DNA]</scope>
    <source>
        <strain evidence="4">HSR6</strain>
    </source>
</reference>
<reference evidence="1 3" key="1">
    <citation type="submission" date="2016-06" db="EMBL/GenBank/DDBJ databases">
        <title>Discovery of anaerobic lithoheterotrophic haloarchaeon capable of sulfur respiration by hydrogen and formate.</title>
        <authorList>
            <person name="Sorokin D.Y."/>
            <person name="Kublanov I.V."/>
            <person name="Roman P."/>
            <person name="Sinninghe Damste J.S."/>
            <person name="Golyshin P.N."/>
            <person name="Rojo D."/>
            <person name="Ciordia S."/>
            <person name="Mena Md.C."/>
            <person name="Ferrer M."/>
            <person name="Smedile F."/>
            <person name="Messina E."/>
            <person name="La Cono V."/>
            <person name="Yakimov M.M."/>
        </authorList>
    </citation>
    <scope>NUCLEOTIDE SEQUENCE [LARGE SCALE GENOMIC DNA]</scope>
    <source>
        <strain evidence="1 3">HTSR1</strain>
    </source>
</reference>
<evidence type="ECO:0008006" key="5">
    <source>
        <dbReference type="Google" id="ProtNLM"/>
    </source>
</evidence>